<proteinExistence type="predicted"/>
<evidence type="ECO:0000313" key="2">
    <source>
        <dbReference type="Proteomes" id="UP000008839"/>
    </source>
</evidence>
<dbReference type="KEGG" id="abc:ACICU_p0057"/>
<name>A0A7U4DF15_ACIBC</name>
<sequence length="178" mass="20367">MHQSATIFSSFVYPQLLRSVKLMTQKKVSIGGKVSPEIKKYYDDMANRLGISTSQLLEKILIENLTLSKVQILIDDFDNKVNYMVELINQSFTNQSHFIDEKFDISNSSLAKLIYENGLNKQTEEFIATLTFLEAAKYKNLPLVKDFNKRETTGEALFLQASKEARESVAKRRNQSEA</sequence>
<dbReference type="Proteomes" id="UP000008839">
    <property type="component" value="Plasmid pACICU2"/>
</dbReference>
<organism evidence="1 2">
    <name type="scientific">Acinetobacter baumannii (strain ACICU)</name>
    <dbReference type="NCBI Taxonomy" id="405416"/>
    <lineage>
        <taxon>Bacteria</taxon>
        <taxon>Pseudomonadati</taxon>
        <taxon>Pseudomonadota</taxon>
        <taxon>Gammaproteobacteria</taxon>
        <taxon>Moraxellales</taxon>
        <taxon>Moraxellaceae</taxon>
        <taxon>Acinetobacter</taxon>
        <taxon>Acinetobacter calcoaceticus/baumannii complex</taxon>
    </lineage>
</organism>
<reference evidence="1 2" key="1">
    <citation type="journal article" date="2008" name="Antimicrob. Agents Chemother.">
        <title>Whole-genome pyrosequencing of an epidemic multidrug-resistant Acinetobacter baumannii strain belonging to the European clone II group.</title>
        <authorList>
            <person name="Iacono M."/>
            <person name="Villa L."/>
            <person name="Fortini D."/>
            <person name="Bordoni R."/>
            <person name="Imperi F."/>
            <person name="Bonnal R.J."/>
            <person name="Sicheritz-Ponten T."/>
            <person name="De Bellis G."/>
            <person name="Visca P."/>
            <person name="Cassone A."/>
            <person name="Carattoli A."/>
        </authorList>
    </citation>
    <scope>NUCLEOTIDE SEQUENCE [LARGE SCALE GENOMIC DNA]</scope>
    <source>
        <strain evidence="1 2">ACICU</strain>
    </source>
</reference>
<protein>
    <submittedName>
        <fullName evidence="1">Uncharacterized protein</fullName>
    </submittedName>
</protein>
<dbReference type="AlphaFoldDB" id="A0A7U4DF15"/>
<keyword evidence="1" id="KW-0614">Plasmid</keyword>
<gene>
    <name evidence="1" type="ordered locus">ACICU_p0057</name>
</gene>
<accession>A0A7U4DF15</accession>
<dbReference type="EMBL" id="CP000865">
    <property type="protein sequence ID" value="ACC59033.1"/>
    <property type="molecule type" value="Genomic_DNA"/>
</dbReference>
<evidence type="ECO:0000313" key="1">
    <source>
        <dbReference type="EMBL" id="ACC59033.1"/>
    </source>
</evidence>
<geneLocation type="plasmid" evidence="1 2">
    <name>pACICU2</name>
</geneLocation>